<keyword evidence="13" id="KW-1185">Reference proteome</keyword>
<accession>A0A5K7YBF1</accession>
<keyword evidence="6" id="KW-0143">Chaperone</keyword>
<evidence type="ECO:0000256" key="10">
    <source>
        <dbReference type="RuleBase" id="RU003915"/>
    </source>
</evidence>
<evidence type="ECO:0000256" key="9">
    <source>
        <dbReference type="PROSITE-ProRule" id="PRU00277"/>
    </source>
</evidence>
<dbReference type="GO" id="GO:0005737">
    <property type="term" value="C:cytoplasm"/>
    <property type="evidence" value="ECO:0007669"/>
    <property type="project" value="UniProtKB-SubCell"/>
</dbReference>
<comment type="catalytic activity">
    <reaction evidence="1 9 10">
        <text>[protein]-peptidylproline (omega=180) = [protein]-peptidylproline (omega=0)</text>
        <dbReference type="Rhea" id="RHEA:16237"/>
        <dbReference type="Rhea" id="RHEA-COMP:10747"/>
        <dbReference type="Rhea" id="RHEA-COMP:10748"/>
        <dbReference type="ChEBI" id="CHEBI:83833"/>
        <dbReference type="ChEBI" id="CHEBI:83834"/>
        <dbReference type="EC" id="5.2.1.8"/>
    </reaction>
</comment>
<organism evidence="12 13">
    <name type="scientific">Desulfosarcina alkanivorans</name>
    <dbReference type="NCBI Taxonomy" id="571177"/>
    <lineage>
        <taxon>Bacteria</taxon>
        <taxon>Pseudomonadati</taxon>
        <taxon>Thermodesulfobacteriota</taxon>
        <taxon>Desulfobacteria</taxon>
        <taxon>Desulfobacterales</taxon>
        <taxon>Desulfosarcinaceae</taxon>
        <taxon>Desulfosarcina</taxon>
    </lineage>
</organism>
<dbReference type="SUPFAM" id="SSF54534">
    <property type="entry name" value="FKBP-like"/>
    <property type="match status" value="1"/>
</dbReference>
<evidence type="ECO:0000256" key="3">
    <source>
        <dbReference type="ARBA" id="ARBA00006577"/>
    </source>
</evidence>
<comment type="similarity">
    <text evidence="3 10">Belongs to the FKBP-type PPIase family.</text>
</comment>
<evidence type="ECO:0000256" key="7">
    <source>
        <dbReference type="ARBA" id="ARBA00023235"/>
    </source>
</evidence>
<dbReference type="GO" id="GO:0042026">
    <property type="term" value="P:protein refolding"/>
    <property type="evidence" value="ECO:0007669"/>
    <property type="project" value="UniProtKB-ARBA"/>
</dbReference>
<evidence type="ECO:0000256" key="2">
    <source>
        <dbReference type="ARBA" id="ARBA00004496"/>
    </source>
</evidence>
<dbReference type="PROSITE" id="PS50059">
    <property type="entry name" value="FKBP_PPIASE"/>
    <property type="match status" value="1"/>
</dbReference>
<keyword evidence="4" id="KW-0963">Cytoplasm</keyword>
<reference evidence="12 13" key="1">
    <citation type="submission" date="2019-11" db="EMBL/GenBank/DDBJ databases">
        <title>Comparative genomics of hydrocarbon-degrading Desulfosarcina strains.</title>
        <authorList>
            <person name="Watanabe M."/>
            <person name="Kojima H."/>
            <person name="Fukui M."/>
        </authorList>
    </citation>
    <scope>NUCLEOTIDE SEQUENCE [LARGE SCALE GENOMIC DNA]</scope>
    <source>
        <strain evidence="12 13">PL12</strain>
    </source>
</reference>
<evidence type="ECO:0000259" key="11">
    <source>
        <dbReference type="PROSITE" id="PS50059"/>
    </source>
</evidence>
<dbReference type="EC" id="5.2.1.8" evidence="10"/>
<dbReference type="Gene3D" id="3.10.50.40">
    <property type="match status" value="1"/>
</dbReference>
<sequence length="170" mass="18254">MEKVENNLFVSVDYKGTLSNGEVFDTSEGRQPLEVQMGSGNVIPGFESALMGMSLNETKTFTLSPEEAYGHRDEDQMHDFPKSDIPDGMQPEVGQTLMLRTPQGQQIPARVDSIDDEKVTFDLNHPLAGQSLTFKVEVVAISETATQQQAGCGSHCSSGGCGCDDSGGCC</sequence>
<proteinExistence type="inferred from homology"/>
<keyword evidence="5 9" id="KW-0697">Rotamase</keyword>
<evidence type="ECO:0000256" key="1">
    <source>
        <dbReference type="ARBA" id="ARBA00000971"/>
    </source>
</evidence>
<comment type="subcellular location">
    <subcellularLocation>
        <location evidence="2">Cytoplasm</location>
    </subcellularLocation>
</comment>
<evidence type="ECO:0000256" key="4">
    <source>
        <dbReference type="ARBA" id="ARBA00022490"/>
    </source>
</evidence>
<name>A0A5K7YBF1_9BACT</name>
<dbReference type="RefSeq" id="WP_155314849.1">
    <property type="nucleotide sequence ID" value="NZ_AP021874.1"/>
</dbReference>
<evidence type="ECO:0000256" key="8">
    <source>
        <dbReference type="ARBA" id="ARBA00037071"/>
    </source>
</evidence>
<evidence type="ECO:0000256" key="6">
    <source>
        <dbReference type="ARBA" id="ARBA00023186"/>
    </source>
</evidence>
<dbReference type="PANTHER" id="PTHR47861:SF3">
    <property type="entry name" value="FKBP-TYPE PEPTIDYL-PROLYL CIS-TRANS ISOMERASE SLYD"/>
    <property type="match status" value="1"/>
</dbReference>
<dbReference type="KEGG" id="dalk:DSCA_04180"/>
<dbReference type="EMBL" id="AP021874">
    <property type="protein sequence ID" value="BBO66488.1"/>
    <property type="molecule type" value="Genomic_DNA"/>
</dbReference>
<dbReference type="GO" id="GO:0003755">
    <property type="term" value="F:peptidyl-prolyl cis-trans isomerase activity"/>
    <property type="evidence" value="ECO:0007669"/>
    <property type="project" value="UniProtKB-UniRule"/>
</dbReference>
<gene>
    <name evidence="12" type="ORF">DSCA_04180</name>
</gene>
<dbReference type="OrthoDB" id="9808891at2"/>
<protein>
    <recommendedName>
        <fullName evidence="10">Peptidyl-prolyl cis-trans isomerase</fullName>
        <ecNumber evidence="10">5.2.1.8</ecNumber>
    </recommendedName>
</protein>
<dbReference type="AlphaFoldDB" id="A0A5K7YBF1"/>
<evidence type="ECO:0000313" key="12">
    <source>
        <dbReference type="EMBL" id="BBO66488.1"/>
    </source>
</evidence>
<dbReference type="Pfam" id="PF00254">
    <property type="entry name" value="FKBP_C"/>
    <property type="match status" value="1"/>
</dbReference>
<evidence type="ECO:0000256" key="5">
    <source>
        <dbReference type="ARBA" id="ARBA00023110"/>
    </source>
</evidence>
<feature type="domain" description="PPIase FKBP-type" evidence="11">
    <location>
        <begin position="7"/>
        <end position="86"/>
    </location>
</feature>
<dbReference type="PANTHER" id="PTHR47861">
    <property type="entry name" value="FKBP-TYPE PEPTIDYL-PROLYL CIS-TRANS ISOMERASE SLYD"/>
    <property type="match status" value="1"/>
</dbReference>
<keyword evidence="7 9" id="KW-0413">Isomerase</keyword>
<dbReference type="Proteomes" id="UP000427906">
    <property type="component" value="Chromosome"/>
</dbReference>
<comment type="function">
    <text evidence="8">Also involved in hydrogenase metallocenter assembly, probably by participating in the nickel insertion step. This function in hydrogenase biosynthesis requires chaperone activity and the presence of the metal-binding domain, but not PPIase activity.</text>
</comment>
<dbReference type="InterPro" id="IPR001179">
    <property type="entry name" value="PPIase_FKBP_dom"/>
</dbReference>
<evidence type="ECO:0000313" key="13">
    <source>
        <dbReference type="Proteomes" id="UP000427906"/>
    </source>
</evidence>
<dbReference type="InterPro" id="IPR046357">
    <property type="entry name" value="PPIase_dom_sf"/>
</dbReference>